<proteinExistence type="predicted"/>
<gene>
    <name evidence="2" type="ORF">PGLA_08370</name>
</gene>
<dbReference type="Gene3D" id="1.20.120.450">
    <property type="entry name" value="dinb family like domain"/>
    <property type="match status" value="1"/>
</dbReference>
<sequence length="159" mass="19267">MSEIIESKDQLLEQFSEWISCVKKLNEYGEDVWNEEIAEGKWSLREIVSHMMLWDKYFFETAIEKIYKEEKLTITHQDFDEFNDKAKEYGKRTSIEELGEQSIDIREQIIQHIRKLSEEAYLASYMDSGEPFHIPQYLQDFIWHDQHHMGQLNDFIERH</sequence>
<reference evidence="2 3" key="1">
    <citation type="submission" date="2016-03" db="EMBL/GenBank/DDBJ databases">
        <title>Draft genome sequence of Paenibacillus glacialis DSM 22343.</title>
        <authorList>
            <person name="Shin S.-K."/>
            <person name="Yi H."/>
        </authorList>
    </citation>
    <scope>NUCLEOTIDE SEQUENCE [LARGE SCALE GENOMIC DNA]</scope>
    <source>
        <strain evidence="2 3">DSM 22343</strain>
    </source>
</reference>
<dbReference type="STRING" id="494026.PGLA_08370"/>
<dbReference type="EMBL" id="LVJH01000010">
    <property type="protein sequence ID" value="OAB43783.1"/>
    <property type="molecule type" value="Genomic_DNA"/>
</dbReference>
<protein>
    <recommendedName>
        <fullName evidence="1">DinB-like domain-containing protein</fullName>
    </recommendedName>
</protein>
<organism evidence="2 3">
    <name type="scientific">Paenibacillus glacialis</name>
    <dbReference type="NCBI Taxonomy" id="494026"/>
    <lineage>
        <taxon>Bacteria</taxon>
        <taxon>Bacillati</taxon>
        <taxon>Bacillota</taxon>
        <taxon>Bacilli</taxon>
        <taxon>Bacillales</taxon>
        <taxon>Paenibacillaceae</taxon>
        <taxon>Paenibacillus</taxon>
    </lineage>
</organism>
<evidence type="ECO:0000313" key="2">
    <source>
        <dbReference type="EMBL" id="OAB43783.1"/>
    </source>
</evidence>
<name>A0A162MFT7_9BACL</name>
<accession>A0A162MFT7</accession>
<dbReference type="RefSeq" id="WP_068531522.1">
    <property type="nucleotide sequence ID" value="NZ_LVJH01000010.1"/>
</dbReference>
<dbReference type="AlphaFoldDB" id="A0A162MFT7"/>
<dbReference type="InterPro" id="IPR024775">
    <property type="entry name" value="DinB-like"/>
</dbReference>
<dbReference type="SUPFAM" id="SSF109854">
    <property type="entry name" value="DinB/YfiT-like putative metalloenzymes"/>
    <property type="match status" value="1"/>
</dbReference>
<dbReference type="InterPro" id="IPR034660">
    <property type="entry name" value="DinB/YfiT-like"/>
</dbReference>
<keyword evidence="3" id="KW-1185">Reference proteome</keyword>
<comment type="caution">
    <text evidence="2">The sequence shown here is derived from an EMBL/GenBank/DDBJ whole genome shotgun (WGS) entry which is preliminary data.</text>
</comment>
<dbReference type="Proteomes" id="UP000076967">
    <property type="component" value="Unassembled WGS sequence"/>
</dbReference>
<dbReference type="Pfam" id="PF12867">
    <property type="entry name" value="DinB_2"/>
    <property type="match status" value="1"/>
</dbReference>
<evidence type="ECO:0000259" key="1">
    <source>
        <dbReference type="Pfam" id="PF12867"/>
    </source>
</evidence>
<dbReference type="OrthoDB" id="2964295at2"/>
<feature type="domain" description="DinB-like" evidence="1">
    <location>
        <begin position="26"/>
        <end position="152"/>
    </location>
</feature>
<evidence type="ECO:0000313" key="3">
    <source>
        <dbReference type="Proteomes" id="UP000076967"/>
    </source>
</evidence>